<dbReference type="VEuPathDB" id="FungiDB:HpaG809790"/>
<dbReference type="EMBL" id="JH597849">
    <property type="status" value="NOT_ANNOTATED_CDS"/>
    <property type="molecule type" value="Genomic_DNA"/>
</dbReference>
<feature type="region of interest" description="Disordered" evidence="1">
    <location>
        <begin position="65"/>
        <end position="97"/>
    </location>
</feature>
<protein>
    <recommendedName>
        <fullName evidence="4">RxLR effector candidate protein</fullName>
    </recommendedName>
</protein>
<evidence type="ECO:0008006" key="4">
    <source>
        <dbReference type="Google" id="ProtNLM"/>
    </source>
</evidence>
<proteinExistence type="predicted"/>
<dbReference type="EnsemblProtists" id="HpaT809790">
    <property type="protein sequence ID" value="HpaP809790"/>
    <property type="gene ID" value="HpaG809790"/>
</dbReference>
<reference evidence="3" key="1">
    <citation type="journal article" date="2010" name="Science">
        <title>Signatures of adaptation to obligate biotrophy in the Hyaloperonospora arabidopsidis genome.</title>
        <authorList>
            <person name="Baxter L."/>
            <person name="Tripathy S."/>
            <person name="Ishaque N."/>
            <person name="Boot N."/>
            <person name="Cabral A."/>
            <person name="Kemen E."/>
            <person name="Thines M."/>
            <person name="Ah-Fong A."/>
            <person name="Anderson R."/>
            <person name="Badejoko W."/>
            <person name="Bittner-Eddy P."/>
            <person name="Boore J.L."/>
            <person name="Chibucos M.C."/>
            <person name="Coates M."/>
            <person name="Dehal P."/>
            <person name="Delehaunty K."/>
            <person name="Dong S."/>
            <person name="Downton P."/>
            <person name="Dumas B."/>
            <person name="Fabro G."/>
            <person name="Fronick C."/>
            <person name="Fuerstenberg S.I."/>
            <person name="Fulton L."/>
            <person name="Gaulin E."/>
            <person name="Govers F."/>
            <person name="Hughes L."/>
            <person name="Humphray S."/>
            <person name="Jiang R.H."/>
            <person name="Judelson H."/>
            <person name="Kamoun S."/>
            <person name="Kyung K."/>
            <person name="Meijer H."/>
            <person name="Minx P."/>
            <person name="Morris P."/>
            <person name="Nelson J."/>
            <person name="Phuntumart V."/>
            <person name="Qutob D."/>
            <person name="Rehmany A."/>
            <person name="Rougon-Cardoso A."/>
            <person name="Ryden P."/>
            <person name="Torto-Alalibo T."/>
            <person name="Studholme D."/>
            <person name="Wang Y."/>
            <person name="Win J."/>
            <person name="Wood J."/>
            <person name="Clifton S.W."/>
            <person name="Rogers J."/>
            <person name="Van den Ackerveken G."/>
            <person name="Jones J.D."/>
            <person name="McDowell J.M."/>
            <person name="Beynon J."/>
            <person name="Tyler B.M."/>
        </authorList>
    </citation>
    <scope>NUCLEOTIDE SEQUENCE [LARGE SCALE GENOMIC DNA]</scope>
    <source>
        <strain evidence="3">Emoy2</strain>
    </source>
</reference>
<organism evidence="2 3">
    <name type="scientific">Hyaloperonospora arabidopsidis (strain Emoy2)</name>
    <name type="common">Downy mildew agent</name>
    <name type="synonym">Peronospora arabidopsidis</name>
    <dbReference type="NCBI Taxonomy" id="559515"/>
    <lineage>
        <taxon>Eukaryota</taxon>
        <taxon>Sar</taxon>
        <taxon>Stramenopiles</taxon>
        <taxon>Oomycota</taxon>
        <taxon>Peronosporomycetes</taxon>
        <taxon>Peronosporales</taxon>
        <taxon>Peronosporaceae</taxon>
        <taxon>Hyaloperonospora</taxon>
    </lineage>
</organism>
<reference evidence="2" key="2">
    <citation type="submission" date="2015-06" db="UniProtKB">
        <authorList>
            <consortium name="EnsemblProtists"/>
        </authorList>
    </citation>
    <scope>IDENTIFICATION</scope>
    <source>
        <strain evidence="2">Emoy2</strain>
    </source>
</reference>
<dbReference type="EnsemblProtists" id="HpaT809789">
    <property type="protein sequence ID" value="HpaP809789"/>
    <property type="gene ID" value="HpaG809789"/>
</dbReference>
<feature type="region of interest" description="Disordered" evidence="1">
    <location>
        <begin position="1"/>
        <end position="33"/>
    </location>
</feature>
<accession>M4BTK4</accession>
<sequence length="204" mass="22261">MSPMHNAAHGMEPTAGTRTATGRERASSIQGADLEVKAEAMPRNTEQKLVDLLTGLAELMTKLEASQEAKNQPTDKESSVFGSAKGLGQPMNRRALDVTPPINSVTTNVARDILRVNQLGYASAAENVEMAQALQPGLPQHFVPPPVYQQAPIPQHAASYARLSEARQRKLNIRHFDGKKLYQGIGGGFLSWEKKFVREVSFAE</sequence>
<evidence type="ECO:0000256" key="1">
    <source>
        <dbReference type="SAM" id="MobiDB-lite"/>
    </source>
</evidence>
<evidence type="ECO:0000313" key="2">
    <source>
        <dbReference type="EnsemblProtists" id="HpaP809789"/>
    </source>
</evidence>
<dbReference type="AlphaFoldDB" id="M4BTK4"/>
<dbReference type="InParanoid" id="M4BTK4"/>
<name>M4BTK4_HYAAE</name>
<dbReference type="HOGENOM" id="CLU_1317648_0_0_1"/>
<keyword evidence="3" id="KW-1185">Reference proteome</keyword>
<dbReference type="Proteomes" id="UP000011713">
    <property type="component" value="Unassembled WGS sequence"/>
</dbReference>
<evidence type="ECO:0000313" key="3">
    <source>
        <dbReference type="Proteomes" id="UP000011713"/>
    </source>
</evidence>